<evidence type="ECO:0000313" key="2">
    <source>
        <dbReference type="EMBL" id="MFC7307209.1"/>
    </source>
</evidence>
<gene>
    <name evidence="2" type="ORF">ACFQVC_23650</name>
</gene>
<keyword evidence="3" id="KW-1185">Reference proteome</keyword>
<comment type="caution">
    <text evidence="2">The sequence shown here is derived from an EMBL/GenBank/DDBJ whole genome shotgun (WGS) entry which is preliminary data.</text>
</comment>
<feature type="chain" id="PRO_5046046727" evidence="1">
    <location>
        <begin position="30"/>
        <end position="107"/>
    </location>
</feature>
<evidence type="ECO:0000256" key="1">
    <source>
        <dbReference type="SAM" id="SignalP"/>
    </source>
</evidence>
<proteinExistence type="predicted"/>
<reference evidence="3" key="1">
    <citation type="journal article" date="2019" name="Int. J. Syst. Evol. Microbiol.">
        <title>The Global Catalogue of Microorganisms (GCM) 10K type strain sequencing project: providing services to taxonomists for standard genome sequencing and annotation.</title>
        <authorList>
            <consortium name="The Broad Institute Genomics Platform"/>
            <consortium name="The Broad Institute Genome Sequencing Center for Infectious Disease"/>
            <person name="Wu L."/>
            <person name="Ma J."/>
        </authorList>
    </citation>
    <scope>NUCLEOTIDE SEQUENCE [LARGE SCALE GENOMIC DNA]</scope>
    <source>
        <strain evidence="3">SYNS20</strain>
    </source>
</reference>
<protein>
    <submittedName>
        <fullName evidence="2">Uncharacterized protein</fullName>
    </submittedName>
</protein>
<feature type="signal peptide" evidence="1">
    <location>
        <begin position="1"/>
        <end position="29"/>
    </location>
</feature>
<evidence type="ECO:0000313" key="3">
    <source>
        <dbReference type="Proteomes" id="UP001596523"/>
    </source>
</evidence>
<dbReference type="InterPro" id="IPR036379">
    <property type="entry name" value="A-amylase_inhib_sf"/>
</dbReference>
<dbReference type="Gene3D" id="2.60.40.20">
    <property type="entry name" value="Alpha-amylase inhibitor"/>
    <property type="match status" value="1"/>
</dbReference>
<organism evidence="2 3">
    <name type="scientific">Streptomyces monticola</name>
    <dbReference type="NCBI Taxonomy" id="2666263"/>
    <lineage>
        <taxon>Bacteria</taxon>
        <taxon>Bacillati</taxon>
        <taxon>Actinomycetota</taxon>
        <taxon>Actinomycetes</taxon>
        <taxon>Kitasatosporales</taxon>
        <taxon>Streptomycetaceae</taxon>
        <taxon>Streptomyces</taxon>
    </lineage>
</organism>
<dbReference type="Proteomes" id="UP001596523">
    <property type="component" value="Unassembled WGS sequence"/>
</dbReference>
<accession>A0ABW2JM43</accession>
<sequence>MRTPKYQAVIGSAAIVLAGVLAGAAPAQAAPVAPAAGGTAPACIDRSGISNIPDGGMHGYVYNYCGKPMTVRIIVDSWRDTSCQTIPNGGGKFFHTVGGRYDRTAVC</sequence>
<name>A0ABW2JM43_9ACTN</name>
<keyword evidence="1" id="KW-0732">Signal</keyword>
<dbReference type="RefSeq" id="WP_381833737.1">
    <property type="nucleotide sequence ID" value="NZ_JBHTCF010000010.1"/>
</dbReference>
<dbReference type="EMBL" id="JBHTCF010000010">
    <property type="protein sequence ID" value="MFC7307209.1"/>
    <property type="molecule type" value="Genomic_DNA"/>
</dbReference>